<dbReference type="AlphaFoldDB" id="A0A183SB04"/>
<dbReference type="PANTHER" id="PTHR43100">
    <property type="entry name" value="GLUTAMATE SYNTHASE [NADPH] SMALL CHAIN"/>
    <property type="match status" value="1"/>
</dbReference>
<evidence type="ECO:0000256" key="1">
    <source>
        <dbReference type="SAM" id="Coils"/>
    </source>
</evidence>
<dbReference type="Gene3D" id="1.10.1060.10">
    <property type="entry name" value="Alpha-helical ferredoxin"/>
    <property type="match status" value="2"/>
</dbReference>
<dbReference type="STRING" id="70667.A0A183SB04"/>
<evidence type="ECO:0000313" key="4">
    <source>
        <dbReference type="Proteomes" id="UP000275846"/>
    </source>
</evidence>
<organism evidence="5">
    <name type="scientific">Schistocephalus solidus</name>
    <name type="common">Tapeworm</name>
    <dbReference type="NCBI Taxonomy" id="70667"/>
    <lineage>
        <taxon>Eukaryota</taxon>
        <taxon>Metazoa</taxon>
        <taxon>Spiralia</taxon>
        <taxon>Lophotrochozoa</taxon>
        <taxon>Platyhelminthes</taxon>
        <taxon>Cestoda</taxon>
        <taxon>Eucestoda</taxon>
        <taxon>Diphyllobothriidea</taxon>
        <taxon>Diphyllobothriidae</taxon>
        <taxon>Schistocephalus</taxon>
    </lineage>
</organism>
<gene>
    <name evidence="3" type="ORF">SSLN_LOCUS1402</name>
</gene>
<proteinExistence type="predicted"/>
<dbReference type="Gene3D" id="3.50.50.60">
    <property type="entry name" value="FAD/NAD(P)-binding domain"/>
    <property type="match status" value="1"/>
</dbReference>
<dbReference type="InterPro" id="IPR028261">
    <property type="entry name" value="DPD_II"/>
</dbReference>
<dbReference type="EMBL" id="UYSU01002901">
    <property type="protein sequence ID" value="VDL87668.1"/>
    <property type="molecule type" value="Genomic_DNA"/>
</dbReference>
<dbReference type="Proteomes" id="UP000275846">
    <property type="component" value="Unassembled WGS sequence"/>
</dbReference>
<reference evidence="3 4" key="2">
    <citation type="submission" date="2018-11" db="EMBL/GenBank/DDBJ databases">
        <authorList>
            <consortium name="Pathogen Informatics"/>
        </authorList>
    </citation>
    <scope>NUCLEOTIDE SEQUENCE [LARGE SCALE GENOMIC DNA]</scope>
    <source>
        <strain evidence="3 4">NST_G2</strain>
    </source>
</reference>
<name>A0A183SB04_SCHSO</name>
<dbReference type="OrthoDB" id="4327079at2759"/>
<keyword evidence="4" id="KW-1185">Reference proteome</keyword>
<keyword evidence="1" id="KW-0175">Coiled coil</keyword>
<feature type="coiled-coil region" evidence="1">
    <location>
        <begin position="24"/>
        <end position="51"/>
    </location>
</feature>
<evidence type="ECO:0000259" key="2">
    <source>
        <dbReference type="Pfam" id="PF14691"/>
    </source>
</evidence>
<evidence type="ECO:0000313" key="3">
    <source>
        <dbReference type="EMBL" id="VDL87668.1"/>
    </source>
</evidence>
<feature type="domain" description="Dihydroprymidine dehydrogenase" evidence="2">
    <location>
        <begin position="141"/>
        <end position="197"/>
    </location>
</feature>
<protein>
    <submittedName>
        <fullName evidence="5">Fer4_20 domain-containing protein</fullName>
    </submittedName>
</protein>
<accession>A0A183SB04</accession>
<dbReference type="Pfam" id="PF13450">
    <property type="entry name" value="NAD_binding_8"/>
    <property type="match status" value="1"/>
</dbReference>
<dbReference type="GO" id="GO:0051536">
    <property type="term" value="F:iron-sulfur cluster binding"/>
    <property type="evidence" value="ECO:0007669"/>
    <property type="project" value="InterPro"/>
</dbReference>
<sequence>MFVSASLSASLCSRGILTLSILSANRLNLKCKEILARLQRSRARQKKYEDEWEAAHYAMMRTNNFPEFTGRVCPAPCEGACVLGIIEQPVAIKNVECAIGEVGWERGLNVPRPITRDHRTGKRIAIVGSGPSGLACAAQLITDEWEAAHYAMMRTNNFPEFTGRVCPAPCEGACVLGIIEQPVAIKNVECAIGEVGWERGLNVPRPITRDHRTGKRIAIVGSGPSGLACAAQLITVGHEVVVVERRNLPGGLLRYGIPTMKLDRKVLDRRLELMTADGVQFMCSVQVGNSSMDPNCHCRPDGQNPTVLSPDRLLQDFDATVLCLGSTWPRDLNVPGKCSC</sequence>
<dbReference type="InterPro" id="IPR009051">
    <property type="entry name" value="Helical_ferredxn"/>
</dbReference>
<dbReference type="WBParaSite" id="SSLN_0000145601-mRNA-1">
    <property type="protein sequence ID" value="SSLN_0000145601-mRNA-1"/>
    <property type="gene ID" value="SSLN_0000145601"/>
</dbReference>
<dbReference type="SUPFAM" id="SSF46548">
    <property type="entry name" value="alpha-helical ferredoxin"/>
    <property type="match status" value="2"/>
</dbReference>
<dbReference type="SUPFAM" id="SSF51971">
    <property type="entry name" value="Nucleotide-binding domain"/>
    <property type="match status" value="1"/>
</dbReference>
<dbReference type="InterPro" id="IPR051394">
    <property type="entry name" value="Glutamate_Synthase"/>
</dbReference>
<dbReference type="Pfam" id="PF14691">
    <property type="entry name" value="Fer4_20"/>
    <property type="match status" value="2"/>
</dbReference>
<feature type="domain" description="Dihydroprymidine dehydrogenase" evidence="2">
    <location>
        <begin position="49"/>
        <end position="104"/>
    </location>
</feature>
<dbReference type="InterPro" id="IPR036188">
    <property type="entry name" value="FAD/NAD-bd_sf"/>
</dbReference>
<dbReference type="PRINTS" id="PR00419">
    <property type="entry name" value="ADXRDTASE"/>
</dbReference>
<reference evidence="5" key="1">
    <citation type="submission" date="2016-06" db="UniProtKB">
        <authorList>
            <consortium name="WormBaseParasite"/>
        </authorList>
    </citation>
    <scope>IDENTIFICATION</scope>
</reference>
<dbReference type="PANTHER" id="PTHR43100:SF1">
    <property type="entry name" value="GLUTAMATE SYNTHASE [NADPH] SMALL CHAIN"/>
    <property type="match status" value="1"/>
</dbReference>
<evidence type="ECO:0000313" key="5">
    <source>
        <dbReference type="WBParaSite" id="SSLN_0000145601-mRNA-1"/>
    </source>
</evidence>